<evidence type="ECO:0000313" key="1">
    <source>
        <dbReference type="EMBL" id="CAF4029286.1"/>
    </source>
</evidence>
<comment type="caution">
    <text evidence="1">The sequence shown here is derived from an EMBL/GenBank/DDBJ whole genome shotgun (WGS) entry which is preliminary data.</text>
</comment>
<protein>
    <submittedName>
        <fullName evidence="1">Uncharacterized protein</fullName>
    </submittedName>
</protein>
<feature type="non-terminal residue" evidence="1">
    <location>
        <position position="159"/>
    </location>
</feature>
<name>A0A819QGU3_9BILA</name>
<dbReference type="AlphaFoldDB" id="A0A819QGU3"/>
<organism evidence="1 2">
    <name type="scientific">Adineta steineri</name>
    <dbReference type="NCBI Taxonomy" id="433720"/>
    <lineage>
        <taxon>Eukaryota</taxon>
        <taxon>Metazoa</taxon>
        <taxon>Spiralia</taxon>
        <taxon>Gnathifera</taxon>
        <taxon>Rotifera</taxon>
        <taxon>Eurotatoria</taxon>
        <taxon>Bdelloidea</taxon>
        <taxon>Adinetida</taxon>
        <taxon>Adinetidae</taxon>
        <taxon>Adineta</taxon>
    </lineage>
</organism>
<accession>A0A819QGU3</accession>
<reference evidence="1" key="1">
    <citation type="submission" date="2021-02" db="EMBL/GenBank/DDBJ databases">
        <authorList>
            <person name="Nowell W R."/>
        </authorList>
    </citation>
    <scope>NUCLEOTIDE SEQUENCE</scope>
</reference>
<dbReference type="Proteomes" id="UP000663868">
    <property type="component" value="Unassembled WGS sequence"/>
</dbReference>
<proteinExistence type="predicted"/>
<evidence type="ECO:0000313" key="2">
    <source>
        <dbReference type="Proteomes" id="UP000663868"/>
    </source>
</evidence>
<gene>
    <name evidence="1" type="ORF">KXQ929_LOCUS30191</name>
</gene>
<dbReference type="EMBL" id="CAJOBB010003244">
    <property type="protein sequence ID" value="CAF4029286.1"/>
    <property type="molecule type" value="Genomic_DNA"/>
</dbReference>
<sequence>IIYFEMTLKNSSKNRTKIQKNSKSNLSRKSISSSTNLQYTVKLTKQAYEEREQICSYKDYLALITLAAFNRHAIKHIQNKLPLEDQNKYENEAIDNDIFHQLAYTRIDRDEIFDDKSSLTHHLSIRKELEIQWNNLADDEKIVHKRVVTNRDIEIKRLL</sequence>